<name>A0A2Z6NC22_TRISU</name>
<dbReference type="SUPFAM" id="SSF52540">
    <property type="entry name" value="P-loop containing nucleoside triphosphate hydrolases"/>
    <property type="match status" value="1"/>
</dbReference>
<sequence>MIIRCMVIGPVINACLVLVVERGLKGIRFEYCDAVMHKKAALGLPENGQLKVGAAPVSVKSEREIVIKLSLYSRWCLDELVRIMECSKSIGQVVLPVFYGVDPSEVRHQNGEFGRAFQSLLTRLSNIKGLFKVLNFKSGSPNLEQERSWKAALHEVAGFAGFVVLNSRNESKAIKDIVEKIVRLVNKTDLFVANNPVGVEPRVEDMIQLLDKKIPQHFQPMQAPIQPLQFQPVQAPVQPLHFKPVQAPFQPLHFNPIQAPVQRQQFQPVQAPVQQQQFQQMQAPNLQSKDVVLIGMWGMGGIGKTTIAKAIYNKIGRNFDGRSFLANIREAWEQNIGQVSLQERILLDVCKETTNKIQNIEEGKNKLKDRLCHKKVLLVLDDVNTMDQLNALCGSRQWFGSGSRIIIITRDMHVLRGNRVDQVYTMKEMGESESIELFSWHAFKQASPSVDFAEISGNLVDYSGGLPLALEVLGSYLFDRGITEWESVLEKLKKIPNDQRMEKLKILNLSHSHSLKQTPNFSNMPNLEKLVLTDCPMLSEISPSIVHLNEVLLINLKDCVNIRSLPRSIYKLKSLNTLILSGCLKIDKLEEDLEDMKSLTTLLANNTAIARVPFSVVRSKSIGYISLCGYEGFSHDVFPAIIWSWMSPTNNLPSPFQTPAGMSSFVPLDVQNSSSHELSSISKYLPWLRCLLVECDSELQLSRDTKIILNALYASNSKELESTATSQVSNVKTSALIQCYSQVLNVKSLFIQIGMNCHVTKILKDIILQNMGVSERGGQLLPGDSYPDWLNFNFKGSSVIFEVPRVQGRNLKTMVCITYSSTPDNIASDGLKNVLVKNYSKATIQLYKREALVSFEDEEGERVVSSIEPGNKVEVVVVFEKEFVVKETIVYLVYDEPIGEKMKKCQEQEKSDIVYSGDDNEGIVRTSSPEVELVDENGGAASCCGLIKYSFRQWITDFMCRLVECR</sequence>
<dbReference type="SUPFAM" id="SSF52058">
    <property type="entry name" value="L domain-like"/>
    <property type="match status" value="1"/>
</dbReference>
<evidence type="ECO:0000259" key="1">
    <source>
        <dbReference type="PROSITE" id="PS50104"/>
    </source>
</evidence>
<dbReference type="SUPFAM" id="SSF52200">
    <property type="entry name" value="Toll/Interleukin receptor TIR domain"/>
    <property type="match status" value="1"/>
</dbReference>
<dbReference type="Gene3D" id="3.80.10.10">
    <property type="entry name" value="Ribonuclease Inhibitor"/>
    <property type="match status" value="1"/>
</dbReference>
<dbReference type="InterPro" id="IPR042197">
    <property type="entry name" value="Apaf_helical"/>
</dbReference>
<dbReference type="Gene3D" id="1.10.8.430">
    <property type="entry name" value="Helical domain of apoptotic protease-activating factors"/>
    <property type="match status" value="1"/>
</dbReference>
<dbReference type="PROSITE" id="PS50104">
    <property type="entry name" value="TIR"/>
    <property type="match status" value="1"/>
</dbReference>
<dbReference type="GO" id="GO:0006952">
    <property type="term" value="P:defense response"/>
    <property type="evidence" value="ECO:0007669"/>
    <property type="project" value="InterPro"/>
</dbReference>
<dbReference type="OrthoDB" id="1901675at2759"/>
<dbReference type="Pfam" id="PF00931">
    <property type="entry name" value="NB-ARC"/>
    <property type="match status" value="1"/>
</dbReference>
<dbReference type="PANTHER" id="PTHR11017">
    <property type="entry name" value="LEUCINE-RICH REPEAT-CONTAINING PROTEIN"/>
    <property type="match status" value="1"/>
</dbReference>
<dbReference type="InterPro" id="IPR027417">
    <property type="entry name" value="P-loop_NTPase"/>
</dbReference>
<dbReference type="InterPro" id="IPR002182">
    <property type="entry name" value="NB-ARC"/>
</dbReference>
<dbReference type="PRINTS" id="PR00364">
    <property type="entry name" value="DISEASERSIST"/>
</dbReference>
<gene>
    <name evidence="2" type="ORF">TSUD_276080</name>
</gene>
<dbReference type="Gene3D" id="3.40.50.300">
    <property type="entry name" value="P-loop containing nucleotide triphosphate hydrolases"/>
    <property type="match status" value="1"/>
</dbReference>
<protein>
    <recommendedName>
        <fullName evidence="1">TIR domain-containing protein</fullName>
    </recommendedName>
</protein>
<dbReference type="EMBL" id="DF973389">
    <property type="protein sequence ID" value="GAU29189.1"/>
    <property type="molecule type" value="Genomic_DNA"/>
</dbReference>
<dbReference type="GO" id="GO:0007165">
    <property type="term" value="P:signal transduction"/>
    <property type="evidence" value="ECO:0007669"/>
    <property type="project" value="InterPro"/>
</dbReference>
<organism evidence="2 3">
    <name type="scientific">Trifolium subterraneum</name>
    <name type="common">Subterranean clover</name>
    <dbReference type="NCBI Taxonomy" id="3900"/>
    <lineage>
        <taxon>Eukaryota</taxon>
        <taxon>Viridiplantae</taxon>
        <taxon>Streptophyta</taxon>
        <taxon>Embryophyta</taxon>
        <taxon>Tracheophyta</taxon>
        <taxon>Spermatophyta</taxon>
        <taxon>Magnoliopsida</taxon>
        <taxon>eudicotyledons</taxon>
        <taxon>Gunneridae</taxon>
        <taxon>Pentapetalae</taxon>
        <taxon>rosids</taxon>
        <taxon>fabids</taxon>
        <taxon>Fabales</taxon>
        <taxon>Fabaceae</taxon>
        <taxon>Papilionoideae</taxon>
        <taxon>50 kb inversion clade</taxon>
        <taxon>NPAAA clade</taxon>
        <taxon>Hologalegina</taxon>
        <taxon>IRL clade</taxon>
        <taxon>Trifolieae</taxon>
        <taxon>Trifolium</taxon>
    </lineage>
</organism>
<dbReference type="InterPro" id="IPR035897">
    <property type="entry name" value="Toll_tir_struct_dom_sf"/>
</dbReference>
<evidence type="ECO:0000313" key="3">
    <source>
        <dbReference type="Proteomes" id="UP000242715"/>
    </source>
</evidence>
<dbReference type="Gene3D" id="3.40.50.10140">
    <property type="entry name" value="Toll/interleukin-1 receptor homology (TIR) domain"/>
    <property type="match status" value="1"/>
</dbReference>
<dbReference type="GO" id="GO:0043531">
    <property type="term" value="F:ADP binding"/>
    <property type="evidence" value="ECO:0007669"/>
    <property type="project" value="InterPro"/>
</dbReference>
<dbReference type="InterPro" id="IPR000157">
    <property type="entry name" value="TIR_dom"/>
</dbReference>
<reference evidence="3" key="1">
    <citation type="journal article" date="2017" name="Front. Plant Sci.">
        <title>Climate Clever Clovers: New Paradigm to Reduce the Environmental Footprint of Ruminants by Breeding Low Methanogenic Forages Utilizing Haplotype Variation.</title>
        <authorList>
            <person name="Kaur P."/>
            <person name="Appels R."/>
            <person name="Bayer P.E."/>
            <person name="Keeble-Gagnere G."/>
            <person name="Wang J."/>
            <person name="Hirakawa H."/>
            <person name="Shirasawa K."/>
            <person name="Vercoe P."/>
            <person name="Stefanova K."/>
            <person name="Durmic Z."/>
            <person name="Nichols P."/>
            <person name="Revell C."/>
            <person name="Isobe S.N."/>
            <person name="Edwards D."/>
            <person name="Erskine W."/>
        </authorList>
    </citation>
    <scope>NUCLEOTIDE SEQUENCE [LARGE SCALE GENOMIC DNA]</scope>
    <source>
        <strain evidence="3">cv. Daliak</strain>
    </source>
</reference>
<dbReference type="AlphaFoldDB" id="A0A2Z6NC22"/>
<evidence type="ECO:0000313" key="2">
    <source>
        <dbReference type="EMBL" id="GAU29189.1"/>
    </source>
</evidence>
<dbReference type="PANTHER" id="PTHR11017:SF271">
    <property type="entry name" value="DISEASE RESISTANCE PROTEIN (TIR-NBS-LRR CLASS) FAMILY"/>
    <property type="match status" value="1"/>
</dbReference>
<dbReference type="Proteomes" id="UP000242715">
    <property type="component" value="Unassembled WGS sequence"/>
</dbReference>
<keyword evidence="3" id="KW-1185">Reference proteome</keyword>
<feature type="domain" description="TIR" evidence="1">
    <location>
        <begin position="1"/>
        <end position="185"/>
    </location>
</feature>
<proteinExistence type="predicted"/>
<accession>A0A2Z6NC22</accession>
<dbReference type="InterPro" id="IPR032675">
    <property type="entry name" value="LRR_dom_sf"/>
</dbReference>
<dbReference type="Pfam" id="PF01582">
    <property type="entry name" value="TIR"/>
    <property type="match status" value="1"/>
</dbReference>
<dbReference type="InterPro" id="IPR044974">
    <property type="entry name" value="Disease_R_plants"/>
</dbReference>